<evidence type="ECO:0000313" key="2">
    <source>
        <dbReference type="EMBL" id="AFS54604.1"/>
    </source>
</evidence>
<dbReference type="KEGG" id="lfi:LFML04_2415"/>
<dbReference type="Proteomes" id="UP000006177">
    <property type="component" value="Chromosome"/>
</dbReference>
<dbReference type="InterPro" id="IPR017896">
    <property type="entry name" value="4Fe4S_Fe-S-bd"/>
</dbReference>
<dbReference type="PROSITE" id="PS51379">
    <property type="entry name" value="4FE4S_FER_2"/>
    <property type="match status" value="1"/>
</dbReference>
<dbReference type="AlphaFoldDB" id="J9ZDV4"/>
<reference evidence="2 3" key="1">
    <citation type="journal article" date="2011" name="J. Microbiol.">
        <title>Complete genome of Leptospirillum ferriphilum ML-04 provides insight into its physiology and environmental adaptation.</title>
        <authorList>
            <person name="Mi S."/>
            <person name="Song J."/>
            <person name="Lin J."/>
            <person name="Che Y."/>
            <person name="Zheng H."/>
            <person name="Lin J."/>
        </authorList>
    </citation>
    <scope>NUCLEOTIDE SEQUENCE [LARGE SCALE GENOMIC DNA]</scope>
    <source>
        <strain evidence="2 3">ML-04</strain>
    </source>
</reference>
<evidence type="ECO:0000259" key="1">
    <source>
        <dbReference type="PROSITE" id="PS51379"/>
    </source>
</evidence>
<accession>J9ZDV4</accession>
<keyword evidence="2" id="KW-0670">Pyruvate</keyword>
<dbReference type="HOGENOM" id="CLU_3329575_0_0_0"/>
<dbReference type="EMBL" id="CP002919">
    <property type="protein sequence ID" value="AFS54604.1"/>
    <property type="molecule type" value="Genomic_DNA"/>
</dbReference>
<dbReference type="SUPFAM" id="SSF54862">
    <property type="entry name" value="4Fe-4S ferredoxins"/>
    <property type="match status" value="1"/>
</dbReference>
<proteinExistence type="predicted"/>
<sequence>MNDEKKVAYVVESRCKGCELCVVVCNAAKHSAVSMVSR</sequence>
<name>J9ZDV4_LEPFM</name>
<gene>
    <name evidence="2" type="ordered locus">LFML04_2415</name>
</gene>
<dbReference type="Gene3D" id="3.30.70.20">
    <property type="match status" value="1"/>
</dbReference>
<organism evidence="2 3">
    <name type="scientific">Leptospirillum ferriphilum (strain ML-04)</name>
    <dbReference type="NCBI Taxonomy" id="1048260"/>
    <lineage>
        <taxon>Bacteria</taxon>
        <taxon>Pseudomonadati</taxon>
        <taxon>Nitrospirota</taxon>
        <taxon>Nitrospiria</taxon>
        <taxon>Nitrospirales</taxon>
        <taxon>Nitrospiraceae</taxon>
        <taxon>Leptospirillum</taxon>
    </lineage>
</organism>
<feature type="domain" description="4Fe-4S ferredoxin-type" evidence="1">
    <location>
        <begin position="6"/>
        <end position="38"/>
    </location>
</feature>
<dbReference type="STRING" id="1048260.LFML04_2415"/>
<evidence type="ECO:0000313" key="3">
    <source>
        <dbReference type="Proteomes" id="UP000006177"/>
    </source>
</evidence>
<protein>
    <submittedName>
        <fullName evidence="2">Putative pyruvate:ferredoxin oxidoreductase epsilon subunit</fullName>
    </submittedName>
</protein>